<accession>A0ABQ7UT79</accession>
<protein>
    <submittedName>
        <fullName evidence="1">Uncharacterized protein</fullName>
    </submittedName>
</protein>
<dbReference type="Proteomes" id="UP000826656">
    <property type="component" value="Unassembled WGS sequence"/>
</dbReference>
<gene>
    <name evidence="1" type="ORF">KY290_024627</name>
</gene>
<organism evidence="1 2">
    <name type="scientific">Solanum tuberosum</name>
    <name type="common">Potato</name>
    <dbReference type="NCBI Taxonomy" id="4113"/>
    <lineage>
        <taxon>Eukaryota</taxon>
        <taxon>Viridiplantae</taxon>
        <taxon>Streptophyta</taxon>
        <taxon>Embryophyta</taxon>
        <taxon>Tracheophyta</taxon>
        <taxon>Spermatophyta</taxon>
        <taxon>Magnoliopsida</taxon>
        <taxon>eudicotyledons</taxon>
        <taxon>Gunneridae</taxon>
        <taxon>Pentapetalae</taxon>
        <taxon>asterids</taxon>
        <taxon>lamiids</taxon>
        <taxon>Solanales</taxon>
        <taxon>Solanaceae</taxon>
        <taxon>Solanoideae</taxon>
        <taxon>Solaneae</taxon>
        <taxon>Solanum</taxon>
    </lineage>
</organism>
<evidence type="ECO:0000313" key="2">
    <source>
        <dbReference type="Proteomes" id="UP000826656"/>
    </source>
</evidence>
<sequence length="88" mass="8832">MEVLVEMEAAPVGMEARDLLLLGVTSSAAAATSSAVAKVGGCGRGWRRGAGRGWWRGAGRGWVGIGADGGGSGVGLEWGVKVDLGFES</sequence>
<name>A0ABQ7UT79_SOLTU</name>
<comment type="caution">
    <text evidence="1">The sequence shown here is derived from an EMBL/GenBank/DDBJ whole genome shotgun (WGS) entry which is preliminary data.</text>
</comment>
<keyword evidence="2" id="KW-1185">Reference proteome</keyword>
<dbReference type="EMBL" id="JAIVGD010000018">
    <property type="protein sequence ID" value="KAH0754357.1"/>
    <property type="molecule type" value="Genomic_DNA"/>
</dbReference>
<reference evidence="1 2" key="1">
    <citation type="journal article" date="2021" name="bioRxiv">
        <title>Chromosome-scale and haplotype-resolved genome assembly of a tetraploid potato cultivar.</title>
        <authorList>
            <person name="Sun H."/>
            <person name="Jiao W.-B."/>
            <person name="Krause K."/>
            <person name="Campoy J.A."/>
            <person name="Goel M."/>
            <person name="Folz-Donahue K."/>
            <person name="Kukat C."/>
            <person name="Huettel B."/>
            <person name="Schneeberger K."/>
        </authorList>
    </citation>
    <scope>NUCLEOTIDE SEQUENCE [LARGE SCALE GENOMIC DNA]</scope>
    <source>
        <strain evidence="1">SolTubOtavaFocal</strain>
        <tissue evidence="1">Leaves</tissue>
    </source>
</reference>
<proteinExistence type="predicted"/>
<evidence type="ECO:0000313" key="1">
    <source>
        <dbReference type="EMBL" id="KAH0754357.1"/>
    </source>
</evidence>